<keyword evidence="3" id="KW-0813">Transport</keyword>
<comment type="subcellular location">
    <subcellularLocation>
        <location evidence="1">Golgi apparatus membrane</location>
        <topology evidence="1">Multi-pass membrane protein</topology>
    </subcellularLocation>
</comment>
<evidence type="ECO:0000256" key="6">
    <source>
        <dbReference type="ARBA" id="ARBA00022989"/>
    </source>
</evidence>
<keyword evidence="7" id="KW-0333">Golgi apparatus</keyword>
<evidence type="ECO:0008006" key="12">
    <source>
        <dbReference type="Google" id="ProtNLM"/>
    </source>
</evidence>
<evidence type="ECO:0000256" key="1">
    <source>
        <dbReference type="ARBA" id="ARBA00004653"/>
    </source>
</evidence>
<accession>A0A0B7JVX1</accession>
<proteinExistence type="inferred from homology"/>
<evidence type="ECO:0000256" key="10">
    <source>
        <dbReference type="SAM" id="Phobius"/>
    </source>
</evidence>
<evidence type="ECO:0000256" key="5">
    <source>
        <dbReference type="ARBA" id="ARBA00022927"/>
    </source>
</evidence>
<keyword evidence="4 10" id="KW-0812">Transmembrane</keyword>
<comment type="similarity">
    <text evidence="2">Belongs to the SYS1 family.</text>
</comment>
<evidence type="ECO:0000256" key="7">
    <source>
        <dbReference type="ARBA" id="ARBA00023034"/>
    </source>
</evidence>
<dbReference type="InterPro" id="IPR019185">
    <property type="entry name" value="Integral_membrane_SYS1-rel"/>
</dbReference>
<dbReference type="GO" id="GO:0006895">
    <property type="term" value="P:Golgi to endosome transport"/>
    <property type="evidence" value="ECO:0007669"/>
    <property type="project" value="TreeGrafter"/>
</dbReference>
<dbReference type="PANTHER" id="PTHR12952:SF0">
    <property type="entry name" value="PROTEIN SYS1 HOMOLOG"/>
    <property type="match status" value="1"/>
</dbReference>
<gene>
    <name evidence="11" type="ORF">BN869_000002706_1</name>
</gene>
<dbReference type="Pfam" id="PF09801">
    <property type="entry name" value="SYS1"/>
    <property type="match status" value="1"/>
</dbReference>
<reference evidence="11" key="1">
    <citation type="submission" date="2015-01" db="EMBL/GenBank/DDBJ databases">
        <authorList>
            <person name="Durling Mikael"/>
        </authorList>
    </citation>
    <scope>NUCLEOTIDE SEQUENCE</scope>
</reference>
<keyword evidence="6 10" id="KW-1133">Transmembrane helix</keyword>
<dbReference type="PANTHER" id="PTHR12952">
    <property type="entry name" value="SYS1"/>
    <property type="match status" value="1"/>
</dbReference>
<name>A0A0B7JVX1_BIOOC</name>
<evidence type="ECO:0000256" key="8">
    <source>
        <dbReference type="ARBA" id="ARBA00023136"/>
    </source>
</evidence>
<evidence type="ECO:0000256" key="4">
    <source>
        <dbReference type="ARBA" id="ARBA00022692"/>
    </source>
</evidence>
<feature type="transmembrane region" description="Helical" evidence="10">
    <location>
        <begin position="100"/>
        <end position="118"/>
    </location>
</feature>
<dbReference type="GO" id="GO:0005829">
    <property type="term" value="C:cytosol"/>
    <property type="evidence" value="ECO:0007669"/>
    <property type="project" value="GOC"/>
</dbReference>
<feature type="region of interest" description="Disordered" evidence="9">
    <location>
        <begin position="165"/>
        <end position="214"/>
    </location>
</feature>
<protein>
    <recommendedName>
        <fullName evidence="12">Protein SYS1</fullName>
    </recommendedName>
</protein>
<dbReference type="GO" id="GO:0034067">
    <property type="term" value="P:protein localization to Golgi apparatus"/>
    <property type="evidence" value="ECO:0007669"/>
    <property type="project" value="TreeGrafter"/>
</dbReference>
<dbReference type="GO" id="GO:0000139">
    <property type="term" value="C:Golgi membrane"/>
    <property type="evidence" value="ECO:0007669"/>
    <property type="project" value="UniProtKB-SubCell"/>
</dbReference>
<evidence type="ECO:0000313" key="11">
    <source>
        <dbReference type="EMBL" id="CEO46651.1"/>
    </source>
</evidence>
<keyword evidence="8 10" id="KW-0472">Membrane</keyword>
<feature type="transmembrane region" description="Helical" evidence="10">
    <location>
        <begin position="21"/>
        <end position="49"/>
    </location>
</feature>
<organism evidence="11">
    <name type="scientific">Bionectria ochroleuca</name>
    <name type="common">Gliocladium roseum</name>
    <dbReference type="NCBI Taxonomy" id="29856"/>
    <lineage>
        <taxon>Eukaryota</taxon>
        <taxon>Fungi</taxon>
        <taxon>Dikarya</taxon>
        <taxon>Ascomycota</taxon>
        <taxon>Pezizomycotina</taxon>
        <taxon>Sordariomycetes</taxon>
        <taxon>Hypocreomycetidae</taxon>
        <taxon>Hypocreales</taxon>
        <taxon>Bionectriaceae</taxon>
        <taxon>Clonostachys</taxon>
    </lineage>
</organism>
<dbReference type="GO" id="GO:0043001">
    <property type="term" value="P:Golgi to plasma membrane protein transport"/>
    <property type="evidence" value="ECO:0007669"/>
    <property type="project" value="TreeGrafter"/>
</dbReference>
<sequence length="214" mass="23422">MARRRRPPRAGALNELPPLKIAAQIAVLQALFYVGALVLMVFTALIGGISFGPDMILGWDRIRGDTTRGWMLALVWIIDGGLCMAVAIVALIARSKLVPDFALTIHFLHLLVTTFYTGSIPSNMMWWGTMLLSSTVTISLGMWGCQHRELQPVFFGGGRILGNNGPPPASTTAGSASDPHENDEEDIELGLSRGRGRDRSINEEYEMDKMVPSR</sequence>
<feature type="transmembrane region" description="Helical" evidence="10">
    <location>
        <begin position="124"/>
        <end position="145"/>
    </location>
</feature>
<dbReference type="GO" id="GO:0005802">
    <property type="term" value="C:trans-Golgi network"/>
    <property type="evidence" value="ECO:0007669"/>
    <property type="project" value="TreeGrafter"/>
</dbReference>
<keyword evidence="5" id="KW-0653">Protein transport</keyword>
<dbReference type="EMBL" id="CDPU01000005">
    <property type="protein sequence ID" value="CEO46651.1"/>
    <property type="molecule type" value="Genomic_DNA"/>
</dbReference>
<evidence type="ECO:0000256" key="3">
    <source>
        <dbReference type="ARBA" id="ARBA00022448"/>
    </source>
</evidence>
<feature type="transmembrane region" description="Helical" evidence="10">
    <location>
        <begin position="69"/>
        <end position="93"/>
    </location>
</feature>
<dbReference type="AlphaFoldDB" id="A0A0B7JVX1"/>
<evidence type="ECO:0000256" key="2">
    <source>
        <dbReference type="ARBA" id="ARBA00008160"/>
    </source>
</evidence>
<evidence type="ECO:0000256" key="9">
    <source>
        <dbReference type="SAM" id="MobiDB-lite"/>
    </source>
</evidence>
<feature type="compositionally biased region" description="Basic and acidic residues" evidence="9">
    <location>
        <begin position="195"/>
        <end position="214"/>
    </location>
</feature>